<dbReference type="OrthoDB" id="544608at2759"/>
<feature type="transmembrane region" description="Helical" evidence="2">
    <location>
        <begin position="32"/>
        <end position="50"/>
    </location>
</feature>
<proteinExistence type="predicted"/>
<evidence type="ECO:0000313" key="3">
    <source>
        <dbReference type="EMBL" id="KIY42963.1"/>
    </source>
</evidence>
<feature type="region of interest" description="Disordered" evidence="1">
    <location>
        <begin position="1"/>
        <end position="22"/>
    </location>
</feature>
<evidence type="ECO:0000256" key="2">
    <source>
        <dbReference type="SAM" id="Phobius"/>
    </source>
</evidence>
<dbReference type="SUPFAM" id="SSF52266">
    <property type="entry name" value="SGNH hydrolase"/>
    <property type="match status" value="1"/>
</dbReference>
<accession>A0A0D6ZZJ1</accession>
<dbReference type="CDD" id="cd00229">
    <property type="entry name" value="SGNH_hydrolase"/>
    <property type="match status" value="1"/>
</dbReference>
<dbReference type="PANTHER" id="PTHR34407">
    <property type="entry name" value="EXPRESSED PROTEIN"/>
    <property type="match status" value="1"/>
</dbReference>
<dbReference type="AlphaFoldDB" id="A0A0D6ZZJ1"/>
<dbReference type="EMBL" id="KN882148">
    <property type="protein sequence ID" value="KIY42963.1"/>
    <property type="molecule type" value="Genomic_DNA"/>
</dbReference>
<name>A0A0D6ZZJ1_9AGAR</name>
<protein>
    <submittedName>
        <fullName evidence="3">CAP64-like protein</fullName>
    </submittedName>
</protein>
<keyword evidence="2" id="KW-1133">Transmembrane helix</keyword>
<evidence type="ECO:0000256" key="1">
    <source>
        <dbReference type="SAM" id="MobiDB-lite"/>
    </source>
</evidence>
<reference evidence="3 4" key="1">
    <citation type="journal article" date="2015" name="Fungal Genet. Biol.">
        <title>Evolution of novel wood decay mechanisms in Agaricales revealed by the genome sequences of Fistulina hepatica and Cylindrobasidium torrendii.</title>
        <authorList>
            <person name="Floudas D."/>
            <person name="Held B.W."/>
            <person name="Riley R."/>
            <person name="Nagy L.G."/>
            <person name="Koehler G."/>
            <person name="Ransdell A.S."/>
            <person name="Younus H."/>
            <person name="Chow J."/>
            <person name="Chiniquy J."/>
            <person name="Lipzen A."/>
            <person name="Tritt A."/>
            <person name="Sun H."/>
            <person name="Haridas S."/>
            <person name="LaButti K."/>
            <person name="Ohm R.A."/>
            <person name="Kues U."/>
            <person name="Blanchette R.A."/>
            <person name="Grigoriev I.V."/>
            <person name="Minto R.E."/>
            <person name="Hibbett D.S."/>
        </authorList>
    </citation>
    <scope>NUCLEOTIDE SEQUENCE [LARGE SCALE GENOMIC DNA]</scope>
    <source>
        <strain evidence="3 4">ATCC 64428</strain>
    </source>
</reference>
<organism evidence="3 4">
    <name type="scientific">Fistulina hepatica ATCC 64428</name>
    <dbReference type="NCBI Taxonomy" id="1128425"/>
    <lineage>
        <taxon>Eukaryota</taxon>
        <taxon>Fungi</taxon>
        <taxon>Dikarya</taxon>
        <taxon>Basidiomycota</taxon>
        <taxon>Agaricomycotina</taxon>
        <taxon>Agaricomycetes</taxon>
        <taxon>Agaricomycetidae</taxon>
        <taxon>Agaricales</taxon>
        <taxon>Fistulinaceae</taxon>
        <taxon>Fistulina</taxon>
    </lineage>
</organism>
<keyword evidence="4" id="KW-1185">Reference proteome</keyword>
<dbReference type="Proteomes" id="UP000054144">
    <property type="component" value="Unassembled WGS sequence"/>
</dbReference>
<sequence length="555" mass="61243">MQRRSKTAHISPPRPHSMSTDEKVRRGFTRRIWVIVGVVVFILTLTHYILPSAHPAVSTYTNINLKPKNYFNATDFDLAPNPFQFCPVFGPGDDVAAKYNPVQLAKTRLHLGSGTRVQRVIHRALAGQPVTISVIGGSVSSCHGAGDDPISPRCYPSKFFQWWNSVFPHPASELTNGAMRRVTSDYYGFCAVHHVPDLTDIVIVELDSDDSADAQALEHFELLIRSLLLRPDQPAVIILGNFSPQIGHIYGFNGPDHTHNVVAHFYDVPHLSTKPLFYPDFIRDPTSIMKYFTDPLLANSAGHDVLADVLVSYFQAQVCEAWGVYTGTVYQTAFSSSGDDNEWHGLFGGIGQRKGFPEPGQKKGAEVDRDGNLVDLNALKHGPAASSEQQVAIPHAMISTRPNSGRPFEEIAPYCVSANDLINPLPPSLFYGSGWFANHPAGSNTLHVREHYWHSSMPTSKLRIPIMVGRGDIGIYYLQEPVKEIDQGSTIECWVDDNYKGAKSIRNAADIGDAKPAMQVIDHYVSRGSHFVECKLTGEEGVPVPTFKIIGVFST</sequence>
<keyword evidence="2" id="KW-0812">Transmembrane</keyword>
<dbReference type="PANTHER" id="PTHR34407:SF1">
    <property type="entry name" value="SGNH HYDROLASE-TYPE ESTERASE DOMAIN-CONTAINING PROTEIN"/>
    <property type="match status" value="1"/>
</dbReference>
<gene>
    <name evidence="3" type="ORF">FISHEDRAFT_68224</name>
</gene>
<keyword evidence="2" id="KW-0472">Membrane</keyword>
<evidence type="ECO:0000313" key="4">
    <source>
        <dbReference type="Proteomes" id="UP000054144"/>
    </source>
</evidence>